<gene>
    <name evidence="7" type="ORF">rosag_33160</name>
</gene>
<keyword evidence="8" id="KW-1185">Reference proteome</keyword>
<dbReference type="RefSeq" id="WP_284351257.1">
    <property type="nucleotide sequence ID" value="NZ_BRXS01000005.1"/>
</dbReference>
<dbReference type="PANTHER" id="PTHR40980">
    <property type="entry name" value="PLUG DOMAIN-CONTAINING PROTEIN"/>
    <property type="match status" value="1"/>
</dbReference>
<feature type="domain" description="Outer membrane protein beta-barrel" evidence="6">
    <location>
        <begin position="427"/>
        <end position="832"/>
    </location>
</feature>
<dbReference type="Proteomes" id="UP001161325">
    <property type="component" value="Unassembled WGS sequence"/>
</dbReference>
<dbReference type="Gene3D" id="2.40.170.20">
    <property type="entry name" value="TonB-dependent receptor, beta-barrel domain"/>
    <property type="match status" value="1"/>
</dbReference>
<evidence type="ECO:0000256" key="2">
    <source>
        <dbReference type="ARBA" id="ARBA00023136"/>
    </source>
</evidence>
<dbReference type="EMBL" id="BRXS01000005">
    <property type="protein sequence ID" value="GLC26803.1"/>
    <property type="molecule type" value="Genomic_DNA"/>
</dbReference>
<proteinExistence type="predicted"/>
<dbReference type="SUPFAM" id="SSF49452">
    <property type="entry name" value="Starch-binding domain-like"/>
    <property type="match status" value="1"/>
</dbReference>
<dbReference type="PANTHER" id="PTHR40980:SF4">
    <property type="entry name" value="TONB-DEPENDENT RECEPTOR-LIKE BETA-BARREL DOMAIN-CONTAINING PROTEIN"/>
    <property type="match status" value="1"/>
</dbReference>
<protein>
    <submittedName>
        <fullName evidence="7">TonB-dependent receptor</fullName>
    </submittedName>
</protein>
<evidence type="ECO:0000313" key="8">
    <source>
        <dbReference type="Proteomes" id="UP001161325"/>
    </source>
</evidence>
<comment type="caution">
    <text evidence="7">The sequence shown here is derived from an EMBL/GenBank/DDBJ whole genome shotgun (WGS) entry which is preliminary data.</text>
</comment>
<sequence>MRPLGRRLSALALLAPATLAAQQPAAQPPAQQQRAPGAGAPPAGARPGGPGGPGGPGAAARAQVPAGPGQIGGVAFNATSGQAIPSAAVTIRSAADSSLVGGALAKADGTFRIEGLRPGRYTVRLRALGYTPLLKTNVVVTPDNPRIDLGRLALEPAPTQLSGVQVQAEREEVALAPDRNAYSVKDMPATSGGTAVDVLRNVPAVEVDGDNKVSLRGNSSVVVQINGRVTPMRGEQLGNFLAQLPANIVSKVEVVSNPSAKNDPEGMAGIINLVLKQEADLGTSGAFSFGGGSTRQMTANGNLGHQEGRWTFFSSYGFMKDRRTVEGYSTRAIVSSAFPGSLDSDLDGVMRPQSHSATLTAEYKADKVNTFSNNLVLNKRAMGRLNGSFYRDVDGAGAITSRSNQFTDQDQGGLMADYAATWRRTVKPNANQLVVEGRVNHTRDENDVLFTRETLSGTGASTGTPAGLETNETQERSTNAFAQVDWTRELRKGTKLESGYKGTFRHQTSDFDVATGVQGGTLGADLARSNAYTYDEQVNAGYAVLSQNVGKFDLQGGLRLEQAASTFDLRTTNKTYDNDYKSAFPSAIVSYNLDPQRQLKASYSKRIQRPFVQQLNPFGFREDALTVFEGNPRLQPEYTHSYELGYQQSLPRNLGSLQITPYLRHTVNAVRQIGVVDEAGILRISFQNAATSDSYGTDANLTFRAGKLTGFGGASVFENRTDAANLENATSVKAFGWATRANVTWKILPTTDLQAFGSYRAKMKTEQGTQSRFLMTNLAVRHKLRGDKATATLRIMDPLGTMGWTIHASDGRVIQLMDRRFGARGAFLNFSWNFGQAPRLRPRPQEESVPQAGQPGLP</sequence>
<dbReference type="InterPro" id="IPR036942">
    <property type="entry name" value="Beta-barrel_TonB_sf"/>
</dbReference>
<dbReference type="InterPro" id="IPR041700">
    <property type="entry name" value="OMP_b-brl_3"/>
</dbReference>
<keyword evidence="7" id="KW-0675">Receptor</keyword>
<reference evidence="7" key="1">
    <citation type="submission" date="2022-08" db="EMBL/GenBank/DDBJ databases">
        <title>Draft genome sequencing of Roseisolibacter agri AW1220.</title>
        <authorList>
            <person name="Tobiishi Y."/>
            <person name="Tonouchi A."/>
        </authorList>
    </citation>
    <scope>NUCLEOTIDE SEQUENCE</scope>
    <source>
        <strain evidence="7">AW1220</strain>
    </source>
</reference>
<dbReference type="Pfam" id="PF14905">
    <property type="entry name" value="OMP_b-brl_3"/>
    <property type="match status" value="1"/>
</dbReference>
<dbReference type="AlphaFoldDB" id="A0AA37VBS2"/>
<accession>A0AA37VBS2</accession>
<feature type="region of interest" description="Disordered" evidence="4">
    <location>
        <begin position="839"/>
        <end position="858"/>
    </location>
</feature>
<feature type="region of interest" description="Disordered" evidence="4">
    <location>
        <begin position="455"/>
        <end position="475"/>
    </location>
</feature>
<evidence type="ECO:0000259" key="6">
    <source>
        <dbReference type="Pfam" id="PF14905"/>
    </source>
</evidence>
<evidence type="ECO:0000256" key="1">
    <source>
        <dbReference type="ARBA" id="ARBA00004442"/>
    </source>
</evidence>
<evidence type="ECO:0000256" key="5">
    <source>
        <dbReference type="SAM" id="SignalP"/>
    </source>
</evidence>
<dbReference type="InterPro" id="IPR013784">
    <property type="entry name" value="Carb-bd-like_fold"/>
</dbReference>
<dbReference type="InterPro" id="IPR037066">
    <property type="entry name" value="Plug_dom_sf"/>
</dbReference>
<keyword evidence="3" id="KW-0998">Cell outer membrane</keyword>
<dbReference type="GO" id="GO:0009279">
    <property type="term" value="C:cell outer membrane"/>
    <property type="evidence" value="ECO:0007669"/>
    <property type="project" value="UniProtKB-SubCell"/>
</dbReference>
<keyword evidence="2" id="KW-0472">Membrane</keyword>
<evidence type="ECO:0000313" key="7">
    <source>
        <dbReference type="EMBL" id="GLC26803.1"/>
    </source>
</evidence>
<dbReference type="Gene3D" id="2.60.40.1120">
    <property type="entry name" value="Carboxypeptidase-like, regulatory domain"/>
    <property type="match status" value="1"/>
</dbReference>
<dbReference type="SUPFAM" id="SSF56935">
    <property type="entry name" value="Porins"/>
    <property type="match status" value="1"/>
</dbReference>
<feature type="compositionally biased region" description="Low complexity" evidence="4">
    <location>
        <begin position="455"/>
        <end position="468"/>
    </location>
</feature>
<dbReference type="GO" id="GO:0030246">
    <property type="term" value="F:carbohydrate binding"/>
    <property type="evidence" value="ECO:0007669"/>
    <property type="project" value="InterPro"/>
</dbReference>
<dbReference type="Pfam" id="PF13620">
    <property type="entry name" value="CarboxypepD_reg"/>
    <property type="match status" value="1"/>
</dbReference>
<comment type="subcellular location">
    <subcellularLocation>
        <location evidence="1">Cell outer membrane</location>
    </subcellularLocation>
</comment>
<dbReference type="Gene3D" id="2.170.130.10">
    <property type="entry name" value="TonB-dependent receptor, plug domain"/>
    <property type="match status" value="1"/>
</dbReference>
<organism evidence="7 8">
    <name type="scientific">Roseisolibacter agri</name>
    <dbReference type="NCBI Taxonomy" id="2014610"/>
    <lineage>
        <taxon>Bacteria</taxon>
        <taxon>Pseudomonadati</taxon>
        <taxon>Gemmatimonadota</taxon>
        <taxon>Gemmatimonadia</taxon>
        <taxon>Gemmatimonadales</taxon>
        <taxon>Gemmatimonadaceae</taxon>
        <taxon>Roseisolibacter</taxon>
    </lineage>
</organism>
<feature type="chain" id="PRO_5041419870" evidence="5">
    <location>
        <begin position="21"/>
        <end position="858"/>
    </location>
</feature>
<keyword evidence="5" id="KW-0732">Signal</keyword>
<feature type="compositionally biased region" description="Gly residues" evidence="4">
    <location>
        <begin position="46"/>
        <end position="57"/>
    </location>
</feature>
<evidence type="ECO:0000256" key="3">
    <source>
        <dbReference type="ARBA" id="ARBA00023237"/>
    </source>
</evidence>
<feature type="signal peptide" evidence="5">
    <location>
        <begin position="1"/>
        <end position="20"/>
    </location>
</feature>
<name>A0AA37VBS2_9BACT</name>
<feature type="region of interest" description="Disordered" evidence="4">
    <location>
        <begin position="21"/>
        <end position="66"/>
    </location>
</feature>
<feature type="compositionally biased region" description="Low complexity" evidence="4">
    <location>
        <begin position="21"/>
        <end position="45"/>
    </location>
</feature>
<evidence type="ECO:0000256" key="4">
    <source>
        <dbReference type="SAM" id="MobiDB-lite"/>
    </source>
</evidence>